<protein>
    <recommendedName>
        <fullName evidence="3">MarR family transcriptional regulator</fullName>
    </recommendedName>
</protein>
<accession>A0ABR6EFV3</accession>
<organism evidence="1 2">
    <name type="scientific">Streptomyces durbertensis</name>
    <dbReference type="NCBI Taxonomy" id="2448886"/>
    <lineage>
        <taxon>Bacteria</taxon>
        <taxon>Bacillati</taxon>
        <taxon>Actinomycetota</taxon>
        <taxon>Actinomycetes</taxon>
        <taxon>Kitasatosporales</taxon>
        <taxon>Streptomycetaceae</taxon>
        <taxon>Streptomyces</taxon>
    </lineage>
</organism>
<evidence type="ECO:0008006" key="3">
    <source>
        <dbReference type="Google" id="ProtNLM"/>
    </source>
</evidence>
<sequence>MASPGYGKHTAPGELPRRQADFAHLPPREASIAHYIDRAPDGADISVKSLARVLPYGQCALRTALRNLAEAGHLRRVKEHVRGADGAWNWVTHTYFTRTAREDGWWAAFRADDVAPAEAPPVAVAGNEEVAGEAYAVLAGLGRVDRRMTLSAAECAALAPLVVPWLERGAGREEVRDALTAGLPAKVHHPAGLVRVRLRDKVPPVRLADPESGRPEARRLESGRPALRILECVVCRAPGRPEALPGGRCRPCRGEGSGEAPPRVDVARLTAGVRRAREAARPRHR</sequence>
<proteinExistence type="predicted"/>
<dbReference type="EMBL" id="WMLF01000113">
    <property type="protein sequence ID" value="MBB1243962.1"/>
    <property type="molecule type" value="Genomic_DNA"/>
</dbReference>
<name>A0ABR6EFV3_9ACTN</name>
<keyword evidence="2" id="KW-1185">Reference proteome</keyword>
<gene>
    <name evidence="1" type="ORF">GL263_10395</name>
</gene>
<reference evidence="2" key="1">
    <citation type="journal article" date="2020" name="Syst. Appl. Microbiol.">
        <title>Streptomyces alkaliterrae sp. nov., isolated from an alkaline soil, and emended descriptions of Streptomyces alkaliphilus, Streptomyces calidiresistens and Streptomyces durbertensis.</title>
        <authorList>
            <person name="Swiecimska M."/>
            <person name="Golinska P."/>
            <person name="Nouioui I."/>
            <person name="Wypij M."/>
            <person name="Rai M."/>
            <person name="Sangal V."/>
            <person name="Goodfellow M."/>
        </authorList>
    </citation>
    <scope>NUCLEOTIDE SEQUENCE [LARGE SCALE GENOMIC DNA]</scope>
    <source>
        <strain evidence="2">DSM 104538</strain>
    </source>
</reference>
<evidence type="ECO:0000313" key="2">
    <source>
        <dbReference type="Proteomes" id="UP000766698"/>
    </source>
</evidence>
<comment type="caution">
    <text evidence="1">The sequence shown here is derived from an EMBL/GenBank/DDBJ whole genome shotgun (WGS) entry which is preliminary data.</text>
</comment>
<dbReference type="RefSeq" id="WP_182855323.1">
    <property type="nucleotide sequence ID" value="NZ_WMLF01000113.1"/>
</dbReference>
<evidence type="ECO:0000313" key="1">
    <source>
        <dbReference type="EMBL" id="MBB1243962.1"/>
    </source>
</evidence>
<dbReference type="Proteomes" id="UP000766698">
    <property type="component" value="Unassembled WGS sequence"/>
</dbReference>